<keyword evidence="2" id="KW-1185">Reference proteome</keyword>
<protein>
    <submittedName>
        <fullName evidence="1">Uncharacterized protein</fullName>
    </submittedName>
</protein>
<evidence type="ECO:0000313" key="1">
    <source>
        <dbReference type="EMBL" id="QJI52274.1"/>
    </source>
</evidence>
<accession>A0A6M3YKI2</accession>
<reference evidence="1 2" key="1">
    <citation type="submission" date="2020-04" db="EMBL/GenBank/DDBJ databases">
        <title>Characterization and complete genome analysis of a novel phage JC01 infecting Cronobacter sakazakii.</title>
        <authorList>
            <person name="Jiang J."/>
            <person name="Zhao C."/>
            <person name="Tie D."/>
            <person name="Li Z."/>
        </authorList>
    </citation>
    <scope>NUCLEOTIDE SEQUENCE [LARGE SCALE GENOMIC DNA]</scope>
</reference>
<evidence type="ECO:0000313" key="2">
    <source>
        <dbReference type="Proteomes" id="UP000502753"/>
    </source>
</evidence>
<sequence>MPSQVKCTYCGKPAELASGTDLYPHREDLADKKFWRCVPCDAYVGCHRGTEAPMGTLANKNLRAVRSEAHRLFDQVWRNGRHSRDVAYRMLARAMRISVGRCHIGHFSIKQCRRVIHIVKSWGYK</sequence>
<proteinExistence type="predicted"/>
<dbReference type="InterPro" id="IPR021686">
    <property type="entry name" value="DUF3268"/>
</dbReference>
<name>A0A6M3YKI2_9CAUD</name>
<organism evidence="1 2">
    <name type="scientific">Cronobacter phage JC01</name>
    <dbReference type="NCBI Taxonomy" id="2729575"/>
    <lineage>
        <taxon>Viruses</taxon>
        <taxon>Duplodnaviria</taxon>
        <taxon>Heunggongvirae</taxon>
        <taxon>Uroviricota</taxon>
        <taxon>Caudoviricetes</taxon>
        <taxon>Casjensviridae</taxon>
        <taxon>Jacunavirus</taxon>
        <taxon>Jacunavirus JC01</taxon>
    </lineage>
</organism>
<dbReference type="GeneID" id="62681189"/>
<dbReference type="Proteomes" id="UP000502753">
    <property type="component" value="Segment"/>
</dbReference>
<dbReference type="EMBL" id="MT330372">
    <property type="protein sequence ID" value="QJI52274.1"/>
    <property type="molecule type" value="Genomic_DNA"/>
</dbReference>
<dbReference type="RefSeq" id="YP_009998598.1">
    <property type="nucleotide sequence ID" value="NC_052989.1"/>
</dbReference>
<dbReference type="KEGG" id="vg:62681189"/>
<dbReference type="Pfam" id="PF11672">
    <property type="entry name" value="DUF3268"/>
    <property type="match status" value="1"/>
</dbReference>